<organism evidence="2 3">
    <name type="scientific">Panicum virgatum</name>
    <name type="common">Blackwell switchgrass</name>
    <dbReference type="NCBI Taxonomy" id="38727"/>
    <lineage>
        <taxon>Eukaryota</taxon>
        <taxon>Viridiplantae</taxon>
        <taxon>Streptophyta</taxon>
        <taxon>Embryophyta</taxon>
        <taxon>Tracheophyta</taxon>
        <taxon>Spermatophyta</taxon>
        <taxon>Magnoliopsida</taxon>
        <taxon>Liliopsida</taxon>
        <taxon>Poales</taxon>
        <taxon>Poaceae</taxon>
        <taxon>PACMAD clade</taxon>
        <taxon>Panicoideae</taxon>
        <taxon>Panicodae</taxon>
        <taxon>Paniceae</taxon>
        <taxon>Panicinae</taxon>
        <taxon>Panicum</taxon>
        <taxon>Panicum sect. Hiantes</taxon>
    </lineage>
</organism>
<comment type="caution">
    <text evidence="2">The sequence shown here is derived from an EMBL/GenBank/DDBJ whole genome shotgun (WGS) entry which is preliminary data.</text>
</comment>
<feature type="region of interest" description="Disordered" evidence="1">
    <location>
        <begin position="24"/>
        <end position="62"/>
    </location>
</feature>
<feature type="region of interest" description="Disordered" evidence="1">
    <location>
        <begin position="339"/>
        <end position="371"/>
    </location>
</feature>
<protein>
    <submittedName>
        <fullName evidence="2">Uncharacterized protein</fullName>
    </submittedName>
</protein>
<sequence>MAVKLLYRKYLELLDRTFDKTLEDHKVGEGSGNAGRRLGSAKDRFLSPTKEPTSAGSPHLKRKREPLVEVLNWVRLAAKSPAEPGIDCRGLSSTVVGLREQMLADNGEKLEGMLCWIRLVAKSPAAPGVIGGNCDGHRSTAALLRRQMFANIDGGSESASPQRGHSNEEALPCGQADIPKWTGKPSSRYYDDRRTLRFLGEPILLPESNEALDGGSIGNGRQDNCNCPFPGSIDCVRFHVAEKKDELKRDLGPAFYKMGLDKTGEDAALTWTKGDERRFNTIIQDNLPTSKYNFWGKLRAAFRSKGSKGALASYYHNVFQVRRRAYQNHVALNADSDDDSIEPGFLYSRHGDVKGSSRSRSAASSRNGRSS</sequence>
<dbReference type="EMBL" id="CM029054">
    <property type="protein sequence ID" value="KAG2537781.1"/>
    <property type="molecule type" value="Genomic_DNA"/>
</dbReference>
<evidence type="ECO:0000256" key="1">
    <source>
        <dbReference type="SAM" id="MobiDB-lite"/>
    </source>
</evidence>
<gene>
    <name evidence="2" type="ORF">PVAP13_9NG334700</name>
</gene>
<dbReference type="Proteomes" id="UP000823388">
    <property type="component" value="Chromosome 9N"/>
</dbReference>
<reference evidence="2" key="1">
    <citation type="submission" date="2020-05" db="EMBL/GenBank/DDBJ databases">
        <title>WGS assembly of Panicum virgatum.</title>
        <authorList>
            <person name="Lovell J.T."/>
            <person name="Jenkins J."/>
            <person name="Shu S."/>
            <person name="Juenger T.E."/>
            <person name="Schmutz J."/>
        </authorList>
    </citation>
    <scope>NUCLEOTIDE SEQUENCE</scope>
    <source>
        <strain evidence="2">AP13</strain>
    </source>
</reference>
<dbReference type="AlphaFoldDB" id="A0A8T0MK25"/>
<evidence type="ECO:0000313" key="3">
    <source>
        <dbReference type="Proteomes" id="UP000823388"/>
    </source>
</evidence>
<name>A0A8T0MK25_PANVG</name>
<keyword evidence="3" id="KW-1185">Reference proteome</keyword>
<evidence type="ECO:0000313" key="2">
    <source>
        <dbReference type="EMBL" id="KAG2537781.1"/>
    </source>
</evidence>
<dbReference type="PANTHER" id="PTHR46872:SF10">
    <property type="entry name" value="MYB-LIKE DOMAIN-CONTAINING PROTEIN"/>
    <property type="match status" value="1"/>
</dbReference>
<feature type="region of interest" description="Disordered" evidence="1">
    <location>
        <begin position="153"/>
        <end position="177"/>
    </location>
</feature>
<accession>A0A8T0MK25</accession>
<feature type="compositionally biased region" description="Low complexity" evidence="1">
    <location>
        <begin position="356"/>
        <end position="371"/>
    </location>
</feature>
<dbReference type="PANTHER" id="PTHR46872">
    <property type="entry name" value="DNA BINDING PROTEIN"/>
    <property type="match status" value="1"/>
</dbReference>
<proteinExistence type="predicted"/>